<name>A0A2T9YHP5_9FUNG</name>
<keyword evidence="4" id="KW-0186">Copper</keyword>
<comment type="subcellular location">
    <subcellularLocation>
        <location evidence="4">Membrane</location>
        <topology evidence="4">Multi-pass membrane protein</topology>
    </subcellularLocation>
</comment>
<evidence type="ECO:0000256" key="3">
    <source>
        <dbReference type="ARBA" id="ARBA00023136"/>
    </source>
</evidence>
<accession>A0A2T9YHP5</accession>
<proteinExistence type="inferred from homology"/>
<dbReference type="PANTHER" id="PTHR12483:SF115">
    <property type="entry name" value="COPPER TRANSPORT PROTEIN"/>
    <property type="match status" value="1"/>
</dbReference>
<dbReference type="Pfam" id="PF04145">
    <property type="entry name" value="Ctr"/>
    <property type="match status" value="1"/>
</dbReference>
<comment type="similarity">
    <text evidence="4">Belongs to the copper transporter (Ctr) (TC 1.A.56) family. SLC31A subfamily.</text>
</comment>
<keyword evidence="1 4" id="KW-0812">Transmembrane</keyword>
<evidence type="ECO:0000313" key="6">
    <source>
        <dbReference type="Proteomes" id="UP000245383"/>
    </source>
</evidence>
<keyword evidence="4" id="KW-0813">Transport</keyword>
<dbReference type="STRING" id="133385.A0A2T9YHP5"/>
<dbReference type="Proteomes" id="UP000245383">
    <property type="component" value="Unassembled WGS sequence"/>
</dbReference>
<feature type="transmembrane region" description="Helical" evidence="4">
    <location>
        <begin position="45"/>
        <end position="62"/>
    </location>
</feature>
<keyword evidence="3 4" id="KW-0472">Membrane</keyword>
<evidence type="ECO:0000256" key="4">
    <source>
        <dbReference type="RuleBase" id="RU367022"/>
    </source>
</evidence>
<keyword evidence="4" id="KW-0406">Ion transport</keyword>
<reference evidence="5 6" key="1">
    <citation type="journal article" date="2018" name="MBio">
        <title>Comparative Genomics Reveals the Core Gene Toolbox for the Fungus-Insect Symbiosis.</title>
        <authorList>
            <person name="Wang Y."/>
            <person name="Stata M."/>
            <person name="Wang W."/>
            <person name="Stajich J.E."/>
            <person name="White M.M."/>
            <person name="Moncalvo J.M."/>
        </authorList>
    </citation>
    <scope>NUCLEOTIDE SEQUENCE [LARGE SCALE GENOMIC DNA]</scope>
    <source>
        <strain evidence="5 6">SWE-8-4</strain>
    </source>
</reference>
<organism evidence="5 6">
    <name type="scientific">Smittium simulii</name>
    <dbReference type="NCBI Taxonomy" id="133385"/>
    <lineage>
        <taxon>Eukaryota</taxon>
        <taxon>Fungi</taxon>
        <taxon>Fungi incertae sedis</taxon>
        <taxon>Zoopagomycota</taxon>
        <taxon>Kickxellomycotina</taxon>
        <taxon>Harpellomycetes</taxon>
        <taxon>Harpellales</taxon>
        <taxon>Legeriomycetaceae</taxon>
        <taxon>Smittium</taxon>
    </lineage>
</organism>
<feature type="transmembrane region" description="Helical" evidence="4">
    <location>
        <begin position="109"/>
        <end position="129"/>
    </location>
</feature>
<feature type="transmembrane region" description="Helical" evidence="4">
    <location>
        <begin position="135"/>
        <end position="152"/>
    </location>
</feature>
<gene>
    <name evidence="5" type="ORF">BB561_004151</name>
</gene>
<keyword evidence="2 4" id="KW-1133">Transmembrane helix</keyword>
<dbReference type="EMBL" id="MBFR01000182">
    <property type="protein sequence ID" value="PVU91872.1"/>
    <property type="molecule type" value="Genomic_DNA"/>
</dbReference>
<evidence type="ECO:0000256" key="2">
    <source>
        <dbReference type="ARBA" id="ARBA00022989"/>
    </source>
</evidence>
<keyword evidence="6" id="KW-1185">Reference proteome</keyword>
<keyword evidence="4" id="KW-0187">Copper transport</keyword>
<comment type="caution">
    <text evidence="5">The sequence shown here is derived from an EMBL/GenBank/DDBJ whole genome shotgun (WGS) entry which is preliminary data.</text>
</comment>
<evidence type="ECO:0000313" key="5">
    <source>
        <dbReference type="EMBL" id="PVU91872.1"/>
    </source>
</evidence>
<dbReference type="GO" id="GO:0005375">
    <property type="term" value="F:copper ion transmembrane transporter activity"/>
    <property type="evidence" value="ECO:0007669"/>
    <property type="project" value="UniProtKB-UniRule"/>
</dbReference>
<sequence length="165" mass="18527">MEDHSMHSGHGGHDGHMAQCTMMSSLNWQTKNVCILLSSWQINSALSLVLSCIAIFLLSVLYEKFRVLLDKWSSTVGAQIHYVSAHCNDEEEPQVYIPSSKQNRRTVKFFSALANGMLLLYSFSLMLIIMTYNGFLIISVISGAMVGHYYFAEIKSLPENTLACH</sequence>
<dbReference type="PANTHER" id="PTHR12483">
    <property type="entry name" value="SOLUTE CARRIER FAMILY 31 COPPER TRANSPORTERS"/>
    <property type="match status" value="1"/>
</dbReference>
<protein>
    <recommendedName>
        <fullName evidence="4">Copper transport protein</fullName>
    </recommendedName>
</protein>
<evidence type="ECO:0000256" key="1">
    <source>
        <dbReference type="ARBA" id="ARBA00022692"/>
    </source>
</evidence>
<dbReference type="AlphaFoldDB" id="A0A2T9YHP5"/>
<dbReference type="OrthoDB" id="161814at2759"/>
<dbReference type="InterPro" id="IPR007274">
    <property type="entry name" value="Cop_transporter"/>
</dbReference>
<dbReference type="GO" id="GO:0016020">
    <property type="term" value="C:membrane"/>
    <property type="evidence" value="ECO:0007669"/>
    <property type="project" value="UniProtKB-SubCell"/>
</dbReference>